<dbReference type="OrthoDB" id="1270055at2"/>
<name>A0A4R8IJT9_9FLAO</name>
<organism evidence="1 2">
    <name type="scientific">Epilithonimonas xixisoli</name>
    <dbReference type="NCBI Taxonomy" id="1476462"/>
    <lineage>
        <taxon>Bacteria</taxon>
        <taxon>Pseudomonadati</taxon>
        <taxon>Bacteroidota</taxon>
        <taxon>Flavobacteriia</taxon>
        <taxon>Flavobacteriales</taxon>
        <taxon>Weeksellaceae</taxon>
        <taxon>Chryseobacterium group</taxon>
        <taxon>Epilithonimonas</taxon>
    </lineage>
</organism>
<evidence type="ECO:0000313" key="2">
    <source>
        <dbReference type="Proteomes" id="UP000295313"/>
    </source>
</evidence>
<evidence type="ECO:0000313" key="1">
    <source>
        <dbReference type="EMBL" id="TDX87165.1"/>
    </source>
</evidence>
<dbReference type="Proteomes" id="UP000295313">
    <property type="component" value="Unassembled WGS sequence"/>
</dbReference>
<evidence type="ECO:0008006" key="3">
    <source>
        <dbReference type="Google" id="ProtNLM"/>
    </source>
</evidence>
<sequence>MQISINLPFDELLAIIKKLDPKEKNEVAKLLIGETEVSENQWKIAMKRKEDFEAGKIETENWVDLKKRLLN</sequence>
<gene>
    <name evidence="1" type="ORF">B0I22_1347</name>
</gene>
<keyword evidence="2" id="KW-1185">Reference proteome</keyword>
<comment type="caution">
    <text evidence="1">The sequence shown here is derived from an EMBL/GenBank/DDBJ whole genome shotgun (WGS) entry which is preliminary data.</text>
</comment>
<proteinExistence type="predicted"/>
<dbReference type="AlphaFoldDB" id="A0A4R8IJT9"/>
<accession>A0A4R8IJT9</accession>
<dbReference type="RefSeq" id="WP_133943783.1">
    <property type="nucleotide sequence ID" value="NZ_SOEO01000001.1"/>
</dbReference>
<dbReference type="EMBL" id="SOEO01000001">
    <property type="protein sequence ID" value="TDX87165.1"/>
    <property type="molecule type" value="Genomic_DNA"/>
</dbReference>
<protein>
    <recommendedName>
        <fullName evidence="3">Addiction module component</fullName>
    </recommendedName>
</protein>
<reference evidence="1 2" key="1">
    <citation type="submission" date="2019-03" db="EMBL/GenBank/DDBJ databases">
        <title>Genomic Encyclopedia of Type Strains, Phase III (KMG-III): the genomes of soil and plant-associated and newly described type strains.</title>
        <authorList>
            <person name="Whitman W."/>
        </authorList>
    </citation>
    <scope>NUCLEOTIDE SEQUENCE [LARGE SCALE GENOMIC DNA]</scope>
    <source>
        <strain evidence="1 2">CGMCC 1.12802</strain>
    </source>
</reference>